<comment type="subcellular location">
    <subcellularLocation>
        <location evidence="1">Endomembrane system</location>
        <topology evidence="1">Multi-pass membrane protein</topology>
    </subcellularLocation>
</comment>
<organism evidence="6 7">
    <name type="scientific">Costertonia aggregata</name>
    <dbReference type="NCBI Taxonomy" id="343403"/>
    <lineage>
        <taxon>Bacteria</taxon>
        <taxon>Pseudomonadati</taxon>
        <taxon>Bacteroidota</taxon>
        <taxon>Flavobacteriia</taxon>
        <taxon>Flavobacteriales</taxon>
        <taxon>Flavobacteriaceae</taxon>
        <taxon>Costertonia</taxon>
    </lineage>
</organism>
<dbReference type="PANTHER" id="PTHR12714:SF24">
    <property type="entry name" value="SLR1182 PROTEIN"/>
    <property type="match status" value="1"/>
</dbReference>
<evidence type="ECO:0000256" key="5">
    <source>
        <dbReference type="SAM" id="Phobius"/>
    </source>
</evidence>
<gene>
    <name evidence="6" type="ORF">HYG79_00570</name>
</gene>
<evidence type="ECO:0000256" key="3">
    <source>
        <dbReference type="ARBA" id="ARBA00022989"/>
    </source>
</evidence>
<dbReference type="Proteomes" id="UP000509302">
    <property type="component" value="Chromosome"/>
</dbReference>
<dbReference type="InterPro" id="IPR007318">
    <property type="entry name" value="Phopholipid_MeTrfase"/>
</dbReference>
<dbReference type="Pfam" id="PF04191">
    <property type="entry name" value="PEMT"/>
    <property type="match status" value="1"/>
</dbReference>
<keyword evidence="2 5" id="KW-0812">Transmembrane</keyword>
<feature type="transmembrane region" description="Helical" evidence="5">
    <location>
        <begin position="6"/>
        <end position="25"/>
    </location>
</feature>
<evidence type="ECO:0000313" key="6">
    <source>
        <dbReference type="EMBL" id="QLG43901.1"/>
    </source>
</evidence>
<feature type="transmembrane region" description="Helical" evidence="5">
    <location>
        <begin position="89"/>
        <end position="119"/>
    </location>
</feature>
<dbReference type="RefSeq" id="WP_179240238.1">
    <property type="nucleotide sequence ID" value="NZ_CP058595.1"/>
</dbReference>
<accession>A0A7H9AK52</accession>
<evidence type="ECO:0000256" key="2">
    <source>
        <dbReference type="ARBA" id="ARBA00022692"/>
    </source>
</evidence>
<dbReference type="PANTHER" id="PTHR12714">
    <property type="entry name" value="PROTEIN-S ISOPRENYLCYSTEINE O-METHYLTRANSFERASE"/>
    <property type="match status" value="1"/>
</dbReference>
<keyword evidence="6" id="KW-0489">Methyltransferase</keyword>
<dbReference type="Gene3D" id="1.20.120.1630">
    <property type="match status" value="1"/>
</dbReference>
<proteinExistence type="predicted"/>
<feature type="transmembrane region" description="Helical" evidence="5">
    <location>
        <begin position="37"/>
        <end position="58"/>
    </location>
</feature>
<dbReference type="GO" id="GO:0008168">
    <property type="term" value="F:methyltransferase activity"/>
    <property type="evidence" value="ECO:0007669"/>
    <property type="project" value="UniProtKB-KW"/>
</dbReference>
<keyword evidence="4 5" id="KW-0472">Membrane</keyword>
<evidence type="ECO:0000256" key="1">
    <source>
        <dbReference type="ARBA" id="ARBA00004127"/>
    </source>
</evidence>
<dbReference type="AlphaFoldDB" id="A0A7H9AK52"/>
<reference evidence="6 7" key="1">
    <citation type="journal article" date="2006" name="Int. J. Syst. Evol. Microbiol.">
        <title>Costertonia aggregata gen. nov., sp. nov., a mesophilic marine bacterium of the family Flavobacteriaceae, isolated from a mature biofilm.</title>
        <authorList>
            <person name="Kwon K.K."/>
            <person name="Lee Y.K."/>
            <person name="Lee H.K."/>
        </authorList>
    </citation>
    <scope>NUCLEOTIDE SEQUENCE [LARGE SCALE GENOMIC DNA]</scope>
    <source>
        <strain evidence="6 7">KCCM 42265</strain>
    </source>
</reference>
<dbReference type="GO" id="GO:0032259">
    <property type="term" value="P:methylation"/>
    <property type="evidence" value="ECO:0007669"/>
    <property type="project" value="UniProtKB-KW"/>
</dbReference>
<keyword evidence="7" id="KW-1185">Reference proteome</keyword>
<dbReference type="EMBL" id="CP058595">
    <property type="protein sequence ID" value="QLG43901.1"/>
    <property type="molecule type" value="Genomic_DNA"/>
</dbReference>
<name>A0A7H9AK52_9FLAO</name>
<evidence type="ECO:0000256" key="4">
    <source>
        <dbReference type="ARBA" id="ARBA00023136"/>
    </source>
</evidence>
<sequence length="150" mass="17471">MELKLPPVFIFFFYAFTMYLLAEYLPFGYFDFFGRNYLTKILLAFAVIIVFASLIQFFRNNTTVDPRKPSKSSKLITNGVYAYSRNPMYLGMLLSLLAFGAWLGNAFNVLLAAGFVAYMNRYQIIPEERALLNTFGKSYSQYLTTVRRWF</sequence>
<keyword evidence="6" id="KW-0808">Transferase</keyword>
<keyword evidence="3 5" id="KW-1133">Transmembrane helix</keyword>
<dbReference type="GO" id="GO:0012505">
    <property type="term" value="C:endomembrane system"/>
    <property type="evidence" value="ECO:0007669"/>
    <property type="project" value="UniProtKB-SubCell"/>
</dbReference>
<evidence type="ECO:0000313" key="7">
    <source>
        <dbReference type="Proteomes" id="UP000509302"/>
    </source>
</evidence>
<protein>
    <submittedName>
        <fullName evidence="6">Isoprenylcysteine carboxylmethyltransferase family protein</fullName>
    </submittedName>
</protein>
<dbReference type="KEGG" id="cagg:HYG79_00570"/>